<reference evidence="2" key="1">
    <citation type="journal article" date="2023" name="Microb. Genom.">
        <title>Mesoterricola silvestris gen. nov., sp. nov., Mesoterricola sediminis sp. nov., Geothrix oryzae sp. nov., Geothrix edaphica sp. nov., Geothrix rubra sp. nov., and Geothrix limicola sp. nov., six novel members of Acidobacteriota isolated from soils.</title>
        <authorList>
            <person name="Weisberg A.J."/>
            <person name="Pearce E."/>
            <person name="Kramer C.G."/>
            <person name="Chang J.H."/>
            <person name="Clarke C.R."/>
        </authorList>
    </citation>
    <scope>NUCLEOTIDE SEQUENCE</scope>
    <source>
        <strain evidence="2">ND06-05F</strain>
    </source>
</reference>
<proteinExistence type="predicted"/>
<dbReference type="InterPro" id="IPR019734">
    <property type="entry name" value="TPR_rpt"/>
</dbReference>
<feature type="repeat" description="TPR" evidence="1">
    <location>
        <begin position="14"/>
        <end position="47"/>
    </location>
</feature>
<dbReference type="Proteomes" id="UP001273589">
    <property type="component" value="Unassembled WGS sequence"/>
</dbReference>
<sequence length="75" mass="8440">MDIDRRNGLPQGHPVVLDNLGHTFRELGRLSDALDCHRRAADLHPELGSRINQLLIATNLLLVRHLLGDTGWARQ</sequence>
<name>A0AAJ2PNX4_9ACTN</name>
<organism evidence="2 3">
    <name type="scientific">Streptomyces europaeiscabiei</name>
    <dbReference type="NCBI Taxonomy" id="146819"/>
    <lineage>
        <taxon>Bacteria</taxon>
        <taxon>Bacillati</taxon>
        <taxon>Actinomycetota</taxon>
        <taxon>Actinomycetes</taxon>
        <taxon>Kitasatosporales</taxon>
        <taxon>Streptomycetaceae</taxon>
        <taxon>Streptomyces</taxon>
    </lineage>
</organism>
<evidence type="ECO:0000256" key="1">
    <source>
        <dbReference type="PROSITE-ProRule" id="PRU00339"/>
    </source>
</evidence>
<dbReference type="EMBL" id="JARAWN010000059">
    <property type="protein sequence ID" value="MDX3130688.1"/>
    <property type="molecule type" value="Genomic_DNA"/>
</dbReference>
<dbReference type="AlphaFoldDB" id="A0AAJ2PNX4"/>
<evidence type="ECO:0000313" key="3">
    <source>
        <dbReference type="Proteomes" id="UP001273589"/>
    </source>
</evidence>
<dbReference type="Gene3D" id="1.25.40.10">
    <property type="entry name" value="Tetratricopeptide repeat domain"/>
    <property type="match status" value="1"/>
</dbReference>
<dbReference type="SUPFAM" id="SSF48452">
    <property type="entry name" value="TPR-like"/>
    <property type="match status" value="1"/>
</dbReference>
<protein>
    <submittedName>
        <fullName evidence="2">Tetratricopeptide repeat protein</fullName>
    </submittedName>
</protein>
<accession>A0AAJ2PNX4</accession>
<evidence type="ECO:0000313" key="2">
    <source>
        <dbReference type="EMBL" id="MDX3130688.1"/>
    </source>
</evidence>
<gene>
    <name evidence="2" type="ORF">PV367_13010</name>
</gene>
<dbReference type="RefSeq" id="WP_319691501.1">
    <property type="nucleotide sequence ID" value="NZ_JARAWN010000059.1"/>
</dbReference>
<comment type="caution">
    <text evidence="2">The sequence shown here is derived from an EMBL/GenBank/DDBJ whole genome shotgun (WGS) entry which is preliminary data.</text>
</comment>
<dbReference type="PROSITE" id="PS50005">
    <property type="entry name" value="TPR"/>
    <property type="match status" value="1"/>
</dbReference>
<dbReference type="InterPro" id="IPR011990">
    <property type="entry name" value="TPR-like_helical_dom_sf"/>
</dbReference>
<keyword evidence="1" id="KW-0802">TPR repeat</keyword>